<dbReference type="EMBL" id="JAPVEA010000008">
    <property type="protein sequence ID" value="KAJ5438387.1"/>
    <property type="molecule type" value="Genomic_DNA"/>
</dbReference>
<gene>
    <name evidence="7" type="ORF">N7458_009385</name>
</gene>
<sequence>MLRPCWTCRSRTVRCDQSRVPCLKCEKAGLECHDKKPLRWVTGVAIRGKLRGFVFKDASEASQDSRAPRSNVKQVSLTSAKRLQILQTPAFGMQDPHMSNLDQLSRFYVDYYCKQICKLYILFDSDSNPFRNLLAFGLEDLALQKAIVALAARHFANTGHSFDETDAVMAPRFMHARMDALLFKKQTIQALSSSLSHPGPRKTESTMATILLLIFLDLLESGIDGWNSHLQGARGLLVLNQSLAEPVQDSYAKADPGDTIRNTRKFITEQLSLIETLGSALSSTKTVSEAFIRNECTKHQESTVRSFLGCPEFLLRAVQFFSDQRCLIAEFKRADGSSNTSIIRDTVIMLELTERFDCLAWASDLQQRAASPTTEVAMLFSLSQAYKTATLLYGRRVLSALNAEATDATDLVSQLLGLIEILQNDPVLFKCLLWPTFIAGLDCWTESQQAFVMKSLRGLWDSTSCLNVIGASKLLQDHWKRKELPDSLMREVFDVDGLGRGWLLI</sequence>
<dbReference type="InterPro" id="IPR036864">
    <property type="entry name" value="Zn2-C6_fun-type_DNA-bd_sf"/>
</dbReference>
<accession>A0AAD6FZA6</accession>
<dbReference type="Pfam" id="PF11951">
    <property type="entry name" value="Fungal_trans_2"/>
    <property type="match status" value="1"/>
</dbReference>
<dbReference type="InterPro" id="IPR021858">
    <property type="entry name" value="Fun_TF"/>
</dbReference>
<dbReference type="GO" id="GO:0000981">
    <property type="term" value="F:DNA-binding transcription factor activity, RNA polymerase II-specific"/>
    <property type="evidence" value="ECO:0007669"/>
    <property type="project" value="InterPro"/>
</dbReference>
<keyword evidence="8" id="KW-1185">Reference proteome</keyword>
<protein>
    <recommendedName>
        <fullName evidence="6">Zn(2)-C6 fungal-type domain-containing protein</fullName>
    </recommendedName>
</protein>
<evidence type="ECO:0000256" key="3">
    <source>
        <dbReference type="ARBA" id="ARBA00023125"/>
    </source>
</evidence>
<comment type="caution">
    <text evidence="7">The sequence shown here is derived from an EMBL/GenBank/DDBJ whole genome shotgun (WGS) entry which is preliminary data.</text>
</comment>
<evidence type="ECO:0000259" key="6">
    <source>
        <dbReference type="PROSITE" id="PS50048"/>
    </source>
</evidence>
<reference evidence="7" key="2">
    <citation type="journal article" date="2023" name="IMA Fungus">
        <title>Comparative genomic study of the Penicillium genus elucidates a diverse pangenome and 15 lateral gene transfer events.</title>
        <authorList>
            <person name="Petersen C."/>
            <person name="Sorensen T."/>
            <person name="Nielsen M.R."/>
            <person name="Sondergaard T.E."/>
            <person name="Sorensen J.L."/>
            <person name="Fitzpatrick D.A."/>
            <person name="Frisvad J.C."/>
            <person name="Nielsen K.L."/>
        </authorList>
    </citation>
    <scope>NUCLEOTIDE SEQUENCE</scope>
    <source>
        <strain evidence="7">IBT 16125</strain>
    </source>
</reference>
<evidence type="ECO:0000256" key="4">
    <source>
        <dbReference type="ARBA" id="ARBA00023163"/>
    </source>
</evidence>
<dbReference type="Gene3D" id="4.10.240.10">
    <property type="entry name" value="Zn(2)-C6 fungal-type DNA-binding domain"/>
    <property type="match status" value="1"/>
</dbReference>
<dbReference type="GO" id="GO:0000976">
    <property type="term" value="F:transcription cis-regulatory region binding"/>
    <property type="evidence" value="ECO:0007669"/>
    <property type="project" value="TreeGrafter"/>
</dbReference>
<dbReference type="PROSITE" id="PS50048">
    <property type="entry name" value="ZN2_CY6_FUNGAL_2"/>
    <property type="match status" value="1"/>
</dbReference>
<dbReference type="GO" id="GO:0045944">
    <property type="term" value="P:positive regulation of transcription by RNA polymerase II"/>
    <property type="evidence" value="ECO:0007669"/>
    <property type="project" value="TreeGrafter"/>
</dbReference>
<evidence type="ECO:0000256" key="1">
    <source>
        <dbReference type="ARBA" id="ARBA00004123"/>
    </source>
</evidence>
<keyword evidence="5" id="KW-0539">Nucleus</keyword>
<name>A0AAD6FZA6_9EURO</name>
<proteinExistence type="predicted"/>
<dbReference type="Pfam" id="PF00172">
    <property type="entry name" value="Zn_clus"/>
    <property type="match status" value="1"/>
</dbReference>
<dbReference type="AlphaFoldDB" id="A0AAD6FZA6"/>
<dbReference type="InterPro" id="IPR001138">
    <property type="entry name" value="Zn2Cys6_DnaBD"/>
</dbReference>
<dbReference type="GeneID" id="81603010"/>
<comment type="subcellular location">
    <subcellularLocation>
        <location evidence="1">Nucleus</location>
    </subcellularLocation>
</comment>
<dbReference type="RefSeq" id="XP_056761616.1">
    <property type="nucleotide sequence ID" value="XM_056912767.1"/>
</dbReference>
<dbReference type="PANTHER" id="PTHR37534">
    <property type="entry name" value="TRANSCRIPTIONAL ACTIVATOR PROTEIN UGA3"/>
    <property type="match status" value="1"/>
</dbReference>
<dbReference type="SUPFAM" id="SSF57701">
    <property type="entry name" value="Zn2/Cys6 DNA-binding domain"/>
    <property type="match status" value="1"/>
</dbReference>
<evidence type="ECO:0000313" key="7">
    <source>
        <dbReference type="EMBL" id="KAJ5438387.1"/>
    </source>
</evidence>
<dbReference type="PANTHER" id="PTHR37534:SF8">
    <property type="entry name" value="ZN(II)2CYS6 TRANSCRIPTION FACTOR (EUROFUNG)"/>
    <property type="match status" value="1"/>
</dbReference>
<dbReference type="GO" id="GO:0005634">
    <property type="term" value="C:nucleus"/>
    <property type="evidence" value="ECO:0007669"/>
    <property type="project" value="UniProtKB-SubCell"/>
</dbReference>
<dbReference type="GO" id="GO:0008270">
    <property type="term" value="F:zinc ion binding"/>
    <property type="evidence" value="ECO:0007669"/>
    <property type="project" value="InterPro"/>
</dbReference>
<organism evidence="7 8">
    <name type="scientific">Penicillium daleae</name>
    <dbReference type="NCBI Taxonomy" id="63821"/>
    <lineage>
        <taxon>Eukaryota</taxon>
        <taxon>Fungi</taxon>
        <taxon>Dikarya</taxon>
        <taxon>Ascomycota</taxon>
        <taxon>Pezizomycotina</taxon>
        <taxon>Eurotiomycetes</taxon>
        <taxon>Eurotiomycetidae</taxon>
        <taxon>Eurotiales</taxon>
        <taxon>Aspergillaceae</taxon>
        <taxon>Penicillium</taxon>
    </lineage>
</organism>
<reference evidence="7" key="1">
    <citation type="submission" date="2022-12" db="EMBL/GenBank/DDBJ databases">
        <authorList>
            <person name="Petersen C."/>
        </authorList>
    </citation>
    <scope>NUCLEOTIDE SEQUENCE</scope>
    <source>
        <strain evidence="7">IBT 16125</strain>
    </source>
</reference>
<evidence type="ECO:0000256" key="2">
    <source>
        <dbReference type="ARBA" id="ARBA00023015"/>
    </source>
</evidence>
<dbReference type="SMART" id="SM00066">
    <property type="entry name" value="GAL4"/>
    <property type="match status" value="1"/>
</dbReference>
<dbReference type="Proteomes" id="UP001213681">
    <property type="component" value="Unassembled WGS sequence"/>
</dbReference>
<evidence type="ECO:0000313" key="8">
    <source>
        <dbReference type="Proteomes" id="UP001213681"/>
    </source>
</evidence>
<feature type="domain" description="Zn(2)-C6 fungal-type" evidence="6">
    <location>
        <begin position="4"/>
        <end position="32"/>
    </location>
</feature>
<keyword evidence="4" id="KW-0804">Transcription</keyword>
<keyword evidence="3" id="KW-0238">DNA-binding</keyword>
<evidence type="ECO:0000256" key="5">
    <source>
        <dbReference type="ARBA" id="ARBA00023242"/>
    </source>
</evidence>
<dbReference type="CDD" id="cd00067">
    <property type="entry name" value="GAL4"/>
    <property type="match status" value="1"/>
</dbReference>
<keyword evidence="2" id="KW-0805">Transcription regulation</keyword>